<accession>A0ABT8BJX1</accession>
<keyword evidence="3" id="KW-1185">Reference proteome</keyword>
<dbReference type="RefSeq" id="WP_238226102.1">
    <property type="nucleotide sequence ID" value="NZ_BPQD01000016.1"/>
</dbReference>
<evidence type="ECO:0000313" key="2">
    <source>
        <dbReference type="EMBL" id="MDN3592049.1"/>
    </source>
</evidence>
<name>A0ABT8BJX1_9HYPH</name>
<gene>
    <name evidence="2" type="ORF">QWZ12_15740</name>
</gene>
<feature type="region of interest" description="Disordered" evidence="1">
    <location>
        <begin position="78"/>
        <end position="105"/>
    </location>
</feature>
<sequence>MRPTDKAAQAGRDILAAFRDRAAIETANADLCAFILAAAELAATEPVAAEMIGAIMEPDETEAEWEARRDRVRIVIRNTVPPEQSRPPRPDEIWENADPDAGLKR</sequence>
<dbReference type="EMBL" id="JAUFPX010000015">
    <property type="protein sequence ID" value="MDN3592049.1"/>
    <property type="molecule type" value="Genomic_DNA"/>
</dbReference>
<reference evidence="3" key="1">
    <citation type="journal article" date="2019" name="Int. J. Syst. Evol. Microbiol.">
        <title>The Global Catalogue of Microorganisms (GCM) 10K type strain sequencing project: providing services to taxonomists for standard genome sequencing and annotation.</title>
        <authorList>
            <consortium name="The Broad Institute Genomics Platform"/>
            <consortium name="The Broad Institute Genome Sequencing Center for Infectious Disease"/>
            <person name="Wu L."/>
            <person name="Ma J."/>
        </authorList>
    </citation>
    <scope>NUCLEOTIDE SEQUENCE [LARGE SCALE GENOMIC DNA]</scope>
    <source>
        <strain evidence="3">CECT 7069</strain>
    </source>
</reference>
<protein>
    <submittedName>
        <fullName evidence="2">Uncharacterized protein</fullName>
    </submittedName>
</protein>
<organism evidence="2 3">
    <name type="scientific">Methylobacterium adhaesivum</name>
    <dbReference type="NCBI Taxonomy" id="333297"/>
    <lineage>
        <taxon>Bacteria</taxon>
        <taxon>Pseudomonadati</taxon>
        <taxon>Pseudomonadota</taxon>
        <taxon>Alphaproteobacteria</taxon>
        <taxon>Hyphomicrobiales</taxon>
        <taxon>Methylobacteriaceae</taxon>
        <taxon>Methylobacterium</taxon>
    </lineage>
</organism>
<proteinExistence type="predicted"/>
<comment type="caution">
    <text evidence="2">The sequence shown here is derived from an EMBL/GenBank/DDBJ whole genome shotgun (WGS) entry which is preliminary data.</text>
</comment>
<dbReference type="Proteomes" id="UP001224644">
    <property type="component" value="Unassembled WGS sequence"/>
</dbReference>
<evidence type="ECO:0000313" key="3">
    <source>
        <dbReference type="Proteomes" id="UP001224644"/>
    </source>
</evidence>
<evidence type="ECO:0000256" key="1">
    <source>
        <dbReference type="SAM" id="MobiDB-lite"/>
    </source>
</evidence>